<evidence type="ECO:0000256" key="4">
    <source>
        <dbReference type="ARBA" id="ARBA00012350"/>
    </source>
</evidence>
<dbReference type="EMBL" id="MU007033">
    <property type="protein sequence ID" value="KAF2431301.1"/>
    <property type="molecule type" value="Genomic_DNA"/>
</dbReference>
<dbReference type="GO" id="GO:0012505">
    <property type="term" value="C:endomembrane system"/>
    <property type="evidence" value="ECO:0007669"/>
    <property type="project" value="UniProtKB-SubCell"/>
</dbReference>
<evidence type="ECO:0000256" key="8">
    <source>
        <dbReference type="ARBA" id="ARBA00023180"/>
    </source>
</evidence>
<dbReference type="PIRSF" id="PIRSF016302">
    <property type="entry name" value="Man_a_manosd"/>
    <property type="match status" value="1"/>
</dbReference>
<comment type="catalytic activity">
    <reaction evidence="1">
        <text>Random hydrolysis of (1-&gt;6)-alpha-D-mannosidic linkages in unbranched (1-&gt;6)-mannans.</text>
        <dbReference type="EC" id="3.2.1.101"/>
    </reaction>
</comment>
<keyword evidence="6 11" id="KW-0378">Hydrolase</keyword>
<dbReference type="Gene3D" id="1.50.10.20">
    <property type="match status" value="1"/>
</dbReference>
<dbReference type="EC" id="3.2.1.101" evidence="4"/>
<evidence type="ECO:0000256" key="6">
    <source>
        <dbReference type="ARBA" id="ARBA00022801"/>
    </source>
</evidence>
<dbReference type="InterPro" id="IPR008928">
    <property type="entry name" value="6-hairpin_glycosidase_sf"/>
</dbReference>
<dbReference type="Pfam" id="PF03663">
    <property type="entry name" value="Glyco_hydro_76"/>
    <property type="match status" value="1"/>
</dbReference>
<dbReference type="FunFam" id="1.50.10.20:FF:000006">
    <property type="entry name" value="Mannan endo-1,6-alpha-mannosidase"/>
    <property type="match status" value="1"/>
</dbReference>
<dbReference type="GO" id="GO:0009272">
    <property type="term" value="P:fungal-type cell wall biogenesis"/>
    <property type="evidence" value="ECO:0007669"/>
    <property type="project" value="TreeGrafter"/>
</dbReference>
<feature type="signal peptide" evidence="10">
    <location>
        <begin position="1"/>
        <end position="20"/>
    </location>
</feature>
<feature type="chain" id="PRO_5040217692" description="mannan endo-1,6-alpha-mannosidase" evidence="10">
    <location>
        <begin position="21"/>
        <end position="397"/>
    </location>
</feature>
<gene>
    <name evidence="11" type="ORF">EJ08DRAFT_649103</name>
</gene>
<dbReference type="GO" id="GO:0008496">
    <property type="term" value="F:mannan endo-1,6-alpha-mannosidase activity"/>
    <property type="evidence" value="ECO:0007669"/>
    <property type="project" value="UniProtKB-EC"/>
</dbReference>
<organism evidence="11 12">
    <name type="scientific">Tothia fuscella</name>
    <dbReference type="NCBI Taxonomy" id="1048955"/>
    <lineage>
        <taxon>Eukaryota</taxon>
        <taxon>Fungi</taxon>
        <taxon>Dikarya</taxon>
        <taxon>Ascomycota</taxon>
        <taxon>Pezizomycotina</taxon>
        <taxon>Dothideomycetes</taxon>
        <taxon>Pleosporomycetidae</taxon>
        <taxon>Venturiales</taxon>
        <taxon>Cylindrosympodiaceae</taxon>
        <taxon>Tothia</taxon>
    </lineage>
</organism>
<comment type="subcellular location">
    <subcellularLocation>
        <location evidence="2">Endomembrane system</location>
    </subcellularLocation>
</comment>
<evidence type="ECO:0000256" key="5">
    <source>
        <dbReference type="ARBA" id="ARBA00022729"/>
    </source>
</evidence>
<evidence type="ECO:0000256" key="2">
    <source>
        <dbReference type="ARBA" id="ARBA00004308"/>
    </source>
</evidence>
<dbReference type="InterPro" id="IPR014480">
    <property type="entry name" value="Mannan-1_6-alpha_mannosidase"/>
</dbReference>
<proteinExistence type="inferred from homology"/>
<evidence type="ECO:0000313" key="12">
    <source>
        <dbReference type="Proteomes" id="UP000800235"/>
    </source>
</evidence>
<evidence type="ECO:0000256" key="7">
    <source>
        <dbReference type="ARBA" id="ARBA00023136"/>
    </source>
</evidence>
<sequence>MRLFKALLAFTAMVPSLTSALEIDNQNIGSVKAAARTVANNLMTYYNPSYPMGGLQPPYYWWEAGGLMGSMIEYWHYTGDATYNDAIARGLLSQAGPGRDFMGPHTDGNDDQGWFALAAMAAAEYGFPQPAGSPPWIDLAKNVFNQFASRWDTTRCNGGMKWKIQPGADGYHYKSSISNGVAFQLAARLAKFTKEGRYLDWASMSFDWMRSVNLIDNDYNVFDGTDDAKTTGCPDVNHDQWSYNVGVFLYGSAVLQAHTNDPKWIDRTNGLIRASSVFFENNVMIEKQCERAGNCNVDQQSFKAYLARWLAATAVLVPSTQSAIVPLIATSANGAMMACTGPQNSQCGFKWTTRNFDGLTGVGQHMAALEIMHGLTVNPAMNRMSLAPKGHARRFTA</sequence>
<evidence type="ECO:0000256" key="3">
    <source>
        <dbReference type="ARBA" id="ARBA00009699"/>
    </source>
</evidence>
<name>A0A9P4TZE0_9PEZI</name>
<keyword evidence="7" id="KW-0472">Membrane</keyword>
<evidence type="ECO:0000256" key="9">
    <source>
        <dbReference type="ARBA" id="ARBA00023295"/>
    </source>
</evidence>
<comment type="caution">
    <text evidence="11">The sequence shown here is derived from an EMBL/GenBank/DDBJ whole genome shotgun (WGS) entry which is preliminary data.</text>
</comment>
<dbReference type="Proteomes" id="UP000800235">
    <property type="component" value="Unassembled WGS sequence"/>
</dbReference>
<dbReference type="SUPFAM" id="SSF48208">
    <property type="entry name" value="Six-hairpin glycosidases"/>
    <property type="match status" value="1"/>
</dbReference>
<dbReference type="PANTHER" id="PTHR12145">
    <property type="entry name" value="MANNAN ENDO-1,6-ALPHA-MANNOSIDASE DCW1"/>
    <property type="match status" value="1"/>
</dbReference>
<evidence type="ECO:0000313" key="11">
    <source>
        <dbReference type="EMBL" id="KAF2431301.1"/>
    </source>
</evidence>
<dbReference type="GO" id="GO:0016052">
    <property type="term" value="P:carbohydrate catabolic process"/>
    <property type="evidence" value="ECO:0007669"/>
    <property type="project" value="InterPro"/>
</dbReference>
<reference evidence="11" key="1">
    <citation type="journal article" date="2020" name="Stud. Mycol.">
        <title>101 Dothideomycetes genomes: a test case for predicting lifestyles and emergence of pathogens.</title>
        <authorList>
            <person name="Haridas S."/>
            <person name="Albert R."/>
            <person name="Binder M."/>
            <person name="Bloem J."/>
            <person name="Labutti K."/>
            <person name="Salamov A."/>
            <person name="Andreopoulos B."/>
            <person name="Baker S."/>
            <person name="Barry K."/>
            <person name="Bills G."/>
            <person name="Bluhm B."/>
            <person name="Cannon C."/>
            <person name="Castanera R."/>
            <person name="Culley D."/>
            <person name="Daum C."/>
            <person name="Ezra D."/>
            <person name="Gonzalez J."/>
            <person name="Henrissat B."/>
            <person name="Kuo A."/>
            <person name="Liang C."/>
            <person name="Lipzen A."/>
            <person name="Lutzoni F."/>
            <person name="Magnuson J."/>
            <person name="Mondo S."/>
            <person name="Nolan M."/>
            <person name="Ohm R."/>
            <person name="Pangilinan J."/>
            <person name="Park H.-J."/>
            <person name="Ramirez L."/>
            <person name="Alfaro M."/>
            <person name="Sun H."/>
            <person name="Tritt A."/>
            <person name="Yoshinaga Y."/>
            <person name="Zwiers L.-H."/>
            <person name="Turgeon B."/>
            <person name="Goodwin S."/>
            <person name="Spatafora J."/>
            <person name="Crous P."/>
            <person name="Grigoriev I."/>
        </authorList>
    </citation>
    <scope>NUCLEOTIDE SEQUENCE</scope>
    <source>
        <strain evidence="11">CBS 130266</strain>
    </source>
</reference>
<accession>A0A9P4TZE0</accession>
<dbReference type="AlphaFoldDB" id="A0A9P4TZE0"/>
<dbReference type="OrthoDB" id="4187847at2759"/>
<protein>
    <recommendedName>
        <fullName evidence="4">mannan endo-1,6-alpha-mannosidase</fullName>
        <ecNumber evidence="4">3.2.1.101</ecNumber>
    </recommendedName>
</protein>
<dbReference type="PANTHER" id="PTHR12145:SF36">
    <property type="entry name" value="MANNAN ENDO-1,6-ALPHA-MANNOSIDASE DCW1"/>
    <property type="match status" value="1"/>
</dbReference>
<evidence type="ECO:0000256" key="1">
    <source>
        <dbReference type="ARBA" id="ARBA00001452"/>
    </source>
</evidence>
<keyword evidence="12" id="KW-1185">Reference proteome</keyword>
<keyword evidence="8" id="KW-0325">Glycoprotein</keyword>
<comment type="similarity">
    <text evidence="3">Belongs to the glycosyl hydrolase 76 family.</text>
</comment>
<keyword evidence="9" id="KW-0326">Glycosidase</keyword>
<keyword evidence="5 10" id="KW-0732">Signal</keyword>
<evidence type="ECO:0000256" key="10">
    <source>
        <dbReference type="SAM" id="SignalP"/>
    </source>
</evidence>
<dbReference type="InterPro" id="IPR005198">
    <property type="entry name" value="Glyco_hydro_76"/>
</dbReference>